<sequence length="549" mass="61795">MAALEEALRVRHYHRLPSAEEFSADIEPSNVPTVFYGAVNDWKAITRWNPSTGGLDYLQEKVGTAVVEAMLSKYAPVFYGDLGSHERVPLPFSTFISSCKSYLKEIDNCNRQKDTELKVATVEESTSSSEEAHQTYLAQVPILNAENKGASPLEILSDDLEVPIFLGSKALASVNLWMNRDQSRSSTHYDPHHNLLCTVVGCKQVILWPPSACPLLYPMPIFGQASNHSTVDIVNPDFSVHGRAKNAKEYSQKIILHSGDALFIPEGWFHQVDSDDLSMAVNFWWKSQVMSGMLEHMDAYFLRRILNRLVDKEMNNMLARIKGSLNGEERYPKIDASEGCSLMDSQSERKDAMENSKKFPLTSDQLEPIALNTLYQLVSLVHENLSTSRHVKPSGSASAVSDDKEEDECESIRIGCSSLLLDDPVSRILWAVEPFVLQKVLLHMVNHFPRTLEGLITCMLSPAAAEILTRKFDEMDDKASKEQQSEFYRQFYKVFDDPYAAMDVILRGKEAFARQAFCNVLDEYLGVCVDETSVRTGLLRSDKKVSRRA</sequence>
<evidence type="ECO:0000313" key="4">
    <source>
        <dbReference type="Proteomes" id="UP000236161"/>
    </source>
</evidence>
<comment type="similarity">
    <text evidence="1">Belongs to the JARID1 histone demethylase family.</text>
</comment>
<organism evidence="3 4">
    <name type="scientific">Apostasia shenzhenica</name>
    <dbReference type="NCBI Taxonomy" id="1088818"/>
    <lineage>
        <taxon>Eukaryota</taxon>
        <taxon>Viridiplantae</taxon>
        <taxon>Streptophyta</taxon>
        <taxon>Embryophyta</taxon>
        <taxon>Tracheophyta</taxon>
        <taxon>Spermatophyta</taxon>
        <taxon>Magnoliopsida</taxon>
        <taxon>Liliopsida</taxon>
        <taxon>Asparagales</taxon>
        <taxon>Orchidaceae</taxon>
        <taxon>Apostasioideae</taxon>
        <taxon>Apostasia</taxon>
    </lineage>
</organism>
<keyword evidence="3" id="KW-0808">Transferase</keyword>
<evidence type="ECO:0000259" key="2">
    <source>
        <dbReference type="PROSITE" id="PS51184"/>
    </source>
</evidence>
<dbReference type="EMBL" id="KZ451888">
    <property type="protein sequence ID" value="PKA65903.1"/>
    <property type="molecule type" value="Genomic_DNA"/>
</dbReference>
<accession>A0A2I0BDN0</accession>
<dbReference type="InterPro" id="IPR003347">
    <property type="entry name" value="JmjC_dom"/>
</dbReference>
<name>A0A2I0BDN0_9ASPA</name>
<keyword evidence="4" id="KW-1185">Reference proteome</keyword>
<dbReference type="PROSITE" id="PS51184">
    <property type="entry name" value="JMJC"/>
    <property type="match status" value="1"/>
</dbReference>
<evidence type="ECO:0000313" key="3">
    <source>
        <dbReference type="EMBL" id="PKA65903.1"/>
    </source>
</evidence>
<dbReference type="Proteomes" id="UP000236161">
    <property type="component" value="Unassembled WGS sequence"/>
</dbReference>
<dbReference type="GO" id="GO:0008168">
    <property type="term" value="F:methyltransferase activity"/>
    <property type="evidence" value="ECO:0007669"/>
    <property type="project" value="UniProtKB-KW"/>
</dbReference>
<dbReference type="GO" id="GO:0032259">
    <property type="term" value="P:methylation"/>
    <property type="evidence" value="ECO:0007669"/>
    <property type="project" value="UniProtKB-KW"/>
</dbReference>
<dbReference type="SMART" id="SM00558">
    <property type="entry name" value="JmjC"/>
    <property type="match status" value="1"/>
</dbReference>
<keyword evidence="3" id="KW-0489">Methyltransferase</keyword>
<dbReference type="AlphaFoldDB" id="A0A2I0BDN0"/>
<proteinExistence type="inferred from homology"/>
<protein>
    <submittedName>
        <fullName evidence="3">F-box protein</fullName>
        <ecNumber evidence="3">2.1.1.-</ecNumber>
    </submittedName>
</protein>
<gene>
    <name evidence="3" type="ORF">AXF42_Ash010312</name>
</gene>
<dbReference type="EC" id="2.1.1.-" evidence="3"/>
<feature type="domain" description="JmjC" evidence="2">
    <location>
        <begin position="129"/>
        <end position="300"/>
    </location>
</feature>
<dbReference type="Gene3D" id="2.60.120.650">
    <property type="entry name" value="Cupin"/>
    <property type="match status" value="1"/>
</dbReference>
<dbReference type="OrthoDB" id="415358at2759"/>
<dbReference type="Pfam" id="PF13621">
    <property type="entry name" value="Cupin_8"/>
    <property type="match status" value="1"/>
</dbReference>
<dbReference type="STRING" id="1088818.A0A2I0BDN0"/>
<dbReference type="PANTHER" id="PTHR12461:SF102">
    <property type="entry name" value="LYSINE-SPECIFIC DEMETHYLASE JMJ31"/>
    <property type="match status" value="1"/>
</dbReference>
<dbReference type="InterPro" id="IPR041667">
    <property type="entry name" value="Cupin_8"/>
</dbReference>
<evidence type="ECO:0000256" key="1">
    <source>
        <dbReference type="ARBA" id="ARBA00006801"/>
    </source>
</evidence>
<dbReference type="SUPFAM" id="SSF51197">
    <property type="entry name" value="Clavaminate synthase-like"/>
    <property type="match status" value="1"/>
</dbReference>
<reference evidence="3 4" key="1">
    <citation type="journal article" date="2017" name="Nature">
        <title>The Apostasia genome and the evolution of orchids.</title>
        <authorList>
            <person name="Zhang G.Q."/>
            <person name="Liu K.W."/>
            <person name="Li Z."/>
            <person name="Lohaus R."/>
            <person name="Hsiao Y.Y."/>
            <person name="Niu S.C."/>
            <person name="Wang J.Y."/>
            <person name="Lin Y.C."/>
            <person name="Xu Q."/>
            <person name="Chen L.J."/>
            <person name="Yoshida K."/>
            <person name="Fujiwara S."/>
            <person name="Wang Z.W."/>
            <person name="Zhang Y.Q."/>
            <person name="Mitsuda N."/>
            <person name="Wang M."/>
            <person name="Liu G.H."/>
            <person name="Pecoraro L."/>
            <person name="Huang H.X."/>
            <person name="Xiao X.J."/>
            <person name="Lin M."/>
            <person name="Wu X.Y."/>
            <person name="Wu W.L."/>
            <person name="Chen Y.Y."/>
            <person name="Chang S.B."/>
            <person name="Sakamoto S."/>
            <person name="Ohme-Takagi M."/>
            <person name="Yagi M."/>
            <person name="Zeng S.J."/>
            <person name="Shen C.Y."/>
            <person name="Yeh C.M."/>
            <person name="Luo Y.B."/>
            <person name="Tsai W.C."/>
            <person name="Van de Peer Y."/>
            <person name="Liu Z.J."/>
        </authorList>
    </citation>
    <scope>NUCLEOTIDE SEQUENCE [LARGE SCALE GENOMIC DNA]</scope>
    <source>
        <strain evidence="4">cv. Shenzhen</strain>
        <tissue evidence="3">Stem</tissue>
    </source>
</reference>
<dbReference type="PANTHER" id="PTHR12461">
    <property type="entry name" value="HYPOXIA-INDUCIBLE FACTOR 1 ALPHA INHIBITOR-RELATED"/>
    <property type="match status" value="1"/>
</dbReference>